<evidence type="ECO:0000256" key="1">
    <source>
        <dbReference type="ARBA" id="ARBA00004141"/>
    </source>
</evidence>
<dbReference type="Pfam" id="PF07690">
    <property type="entry name" value="MFS_1"/>
    <property type="match status" value="1"/>
</dbReference>
<sequence>MMHQPNDSSPRSVSIDEKPYQSNSNSISSRNSITSILSGVSRNARDIYPGLADEAINRKRIQTRSSIIDTLLERASRMVSRTELSDEEKQVCADDAEDDEEGLPIKNNGTEFASLDPELVTWDGPDDPEHPRNWPLWRKWKVTVLVSLYTLVSPYSSTVISLGVDTIAHEFHIERTYMKALIVSISVLAWAVGPLFVGPLSEMYGRKVMLNYSILFLLAFNFGCAFSQNTAQMLVFRFFAGLGGGTPLCLGAGVLGDCFDNNDRNVAMGIFSLGPVLGPSLAPIFAGFIVENTNWRWLFYVCCMLNGVVAIFGLIFYEETYAPTLLKWKAARLRKQHNNPNLKCIYEIADGETVAGRFYINLTRPIKLLFLHPMVFGLGSFMAFVYGFMYLMIVTVPALWITVYGFNLGIAGLLFVPMAIGYLTGVLFWTWMCDRVYKKLVANNGGVAKPEFRLPMLLYSGAIIPVGLLWYGWSAQKKLHWMMPSVGTGMFAFGLVAVMLSIQNYLVHMNPQFAASSVSAASLFRSLAGFGFPLFATQMYAKLDYGWGNTLCAFLALALGIPFPVFVVTYGERLRLWANKRFEKDIAERQQKNLKRLQAQNEEKQQRG</sequence>
<feature type="transmembrane region" description="Helical" evidence="7">
    <location>
        <begin position="523"/>
        <end position="541"/>
    </location>
</feature>
<feature type="transmembrane region" description="Helical" evidence="7">
    <location>
        <begin position="547"/>
        <end position="571"/>
    </location>
</feature>
<dbReference type="EMBL" id="KV454432">
    <property type="protein sequence ID" value="ODQ79521.1"/>
    <property type="molecule type" value="Genomic_DNA"/>
</dbReference>
<feature type="region of interest" description="Disordered" evidence="6">
    <location>
        <begin position="1"/>
        <end position="29"/>
    </location>
</feature>
<protein>
    <recommendedName>
        <fullName evidence="8">Major facilitator superfamily (MFS) profile domain-containing protein</fullName>
    </recommendedName>
</protein>
<comment type="subcellular location">
    <subcellularLocation>
        <location evidence="1">Membrane</location>
        <topology evidence="1">Multi-pass membrane protein</topology>
    </subcellularLocation>
</comment>
<dbReference type="CDD" id="cd17323">
    <property type="entry name" value="MFS_Tpo1_MDR_like"/>
    <property type="match status" value="1"/>
</dbReference>
<dbReference type="Proteomes" id="UP000094336">
    <property type="component" value="Unassembled WGS sequence"/>
</dbReference>
<evidence type="ECO:0000256" key="3">
    <source>
        <dbReference type="ARBA" id="ARBA00022989"/>
    </source>
</evidence>
<feature type="transmembrane region" description="Helical" evidence="7">
    <location>
        <begin position="374"/>
        <end position="400"/>
    </location>
</feature>
<dbReference type="PANTHER" id="PTHR23502:SF60">
    <property type="entry name" value="MAJOR FACILITATOR SUPERFAMILY (MFS) PROFILE DOMAIN-CONTAINING PROTEIN-RELATED"/>
    <property type="match status" value="1"/>
</dbReference>
<proteinExistence type="predicted"/>
<dbReference type="InterPro" id="IPR011701">
    <property type="entry name" value="MFS"/>
</dbReference>
<keyword evidence="5" id="KW-0175">Coiled coil</keyword>
<dbReference type="OrthoDB" id="3936150at2759"/>
<dbReference type="FunFam" id="1.20.1250.20:FF:000011">
    <property type="entry name" value="MFS multidrug transporter, putative"/>
    <property type="match status" value="1"/>
</dbReference>
<keyword evidence="10" id="KW-1185">Reference proteome</keyword>
<dbReference type="PANTHER" id="PTHR23502">
    <property type="entry name" value="MAJOR FACILITATOR SUPERFAMILY"/>
    <property type="match status" value="1"/>
</dbReference>
<feature type="transmembrane region" description="Helical" evidence="7">
    <location>
        <begin position="142"/>
        <end position="164"/>
    </location>
</feature>
<dbReference type="GO" id="GO:0140115">
    <property type="term" value="P:export across plasma membrane"/>
    <property type="evidence" value="ECO:0007669"/>
    <property type="project" value="UniProtKB-ARBA"/>
</dbReference>
<dbReference type="GO" id="GO:0016020">
    <property type="term" value="C:membrane"/>
    <property type="evidence" value="ECO:0007669"/>
    <property type="project" value="UniProtKB-SubCell"/>
</dbReference>
<feature type="transmembrane region" description="Helical" evidence="7">
    <location>
        <begin position="479"/>
        <end position="502"/>
    </location>
</feature>
<feature type="transmembrane region" description="Helical" evidence="7">
    <location>
        <begin position="234"/>
        <end position="255"/>
    </location>
</feature>
<feature type="transmembrane region" description="Helical" evidence="7">
    <location>
        <begin position="295"/>
        <end position="317"/>
    </location>
</feature>
<evidence type="ECO:0000256" key="6">
    <source>
        <dbReference type="SAM" id="MobiDB-lite"/>
    </source>
</evidence>
<keyword evidence="4 7" id="KW-0472">Membrane</keyword>
<feature type="transmembrane region" description="Helical" evidence="7">
    <location>
        <begin position="176"/>
        <end position="197"/>
    </location>
</feature>
<dbReference type="RefSeq" id="XP_018984849.1">
    <property type="nucleotide sequence ID" value="XM_019129074.1"/>
</dbReference>
<feature type="coiled-coil region" evidence="5">
    <location>
        <begin position="580"/>
        <end position="607"/>
    </location>
</feature>
<reference evidence="10" key="1">
    <citation type="submission" date="2016-05" db="EMBL/GenBank/DDBJ databases">
        <title>Comparative genomics of biotechnologically important yeasts.</title>
        <authorList>
            <consortium name="DOE Joint Genome Institute"/>
            <person name="Riley R."/>
            <person name="Haridas S."/>
            <person name="Wolfe K.H."/>
            <person name="Lopes M.R."/>
            <person name="Hittinger C.T."/>
            <person name="Goker M."/>
            <person name="Salamov A."/>
            <person name="Wisecaver J."/>
            <person name="Long T.M."/>
            <person name="Aerts A.L."/>
            <person name="Barry K."/>
            <person name="Choi C."/>
            <person name="Clum A."/>
            <person name="Coughlan A.Y."/>
            <person name="Deshpande S."/>
            <person name="Douglass A.P."/>
            <person name="Hanson S.J."/>
            <person name="Klenk H.-P."/>
            <person name="Labutti K."/>
            <person name="Lapidus A."/>
            <person name="Lindquist E."/>
            <person name="Lipzen A."/>
            <person name="Meier-Kolthoff J.P."/>
            <person name="Ohm R.A."/>
            <person name="Otillar R.P."/>
            <person name="Pangilinan J."/>
            <person name="Peng Y."/>
            <person name="Rokas A."/>
            <person name="Rosa C.A."/>
            <person name="Scheuner C."/>
            <person name="Sibirny A.A."/>
            <person name="Slot J.C."/>
            <person name="Stielow J.B."/>
            <person name="Sun H."/>
            <person name="Kurtzman C.P."/>
            <person name="Blackwell M."/>
            <person name="Grigoriev I.V."/>
            <person name="Jeffries T.W."/>
        </authorList>
    </citation>
    <scope>NUCLEOTIDE SEQUENCE [LARGE SCALE GENOMIC DNA]</scope>
    <source>
        <strain evidence="10">NRRL Y-12698</strain>
    </source>
</reference>
<feature type="domain" description="Major facilitator superfamily (MFS) profile" evidence="8">
    <location>
        <begin position="142"/>
        <end position="575"/>
    </location>
</feature>
<keyword evidence="2 7" id="KW-0812">Transmembrane</keyword>
<organism evidence="9 10">
    <name type="scientific">Babjeviella inositovora NRRL Y-12698</name>
    <dbReference type="NCBI Taxonomy" id="984486"/>
    <lineage>
        <taxon>Eukaryota</taxon>
        <taxon>Fungi</taxon>
        <taxon>Dikarya</taxon>
        <taxon>Ascomycota</taxon>
        <taxon>Saccharomycotina</taxon>
        <taxon>Pichiomycetes</taxon>
        <taxon>Serinales incertae sedis</taxon>
        <taxon>Babjeviella</taxon>
    </lineage>
</organism>
<evidence type="ECO:0000256" key="5">
    <source>
        <dbReference type="SAM" id="Coils"/>
    </source>
</evidence>
<evidence type="ECO:0000313" key="9">
    <source>
        <dbReference type="EMBL" id="ODQ79521.1"/>
    </source>
</evidence>
<dbReference type="InterPro" id="IPR036259">
    <property type="entry name" value="MFS_trans_sf"/>
</dbReference>
<evidence type="ECO:0000256" key="7">
    <source>
        <dbReference type="SAM" id="Phobius"/>
    </source>
</evidence>
<feature type="transmembrane region" description="Helical" evidence="7">
    <location>
        <begin position="267"/>
        <end position="289"/>
    </location>
</feature>
<feature type="region of interest" description="Disordered" evidence="6">
    <location>
        <begin position="83"/>
        <end position="108"/>
    </location>
</feature>
<feature type="compositionally biased region" description="Polar residues" evidence="6">
    <location>
        <begin position="1"/>
        <end position="12"/>
    </location>
</feature>
<dbReference type="PROSITE" id="PS50850">
    <property type="entry name" value="MFS"/>
    <property type="match status" value="1"/>
</dbReference>
<feature type="compositionally biased region" description="Basic and acidic residues" evidence="6">
    <location>
        <begin position="83"/>
        <end position="92"/>
    </location>
</feature>
<dbReference type="STRING" id="984486.A0A1E3QPD1"/>
<dbReference type="GO" id="GO:0022857">
    <property type="term" value="F:transmembrane transporter activity"/>
    <property type="evidence" value="ECO:0007669"/>
    <property type="project" value="InterPro"/>
</dbReference>
<evidence type="ECO:0000259" key="8">
    <source>
        <dbReference type="PROSITE" id="PS50850"/>
    </source>
</evidence>
<dbReference type="AlphaFoldDB" id="A0A1E3QPD1"/>
<dbReference type="GO" id="GO:0042908">
    <property type="term" value="P:xenobiotic transport"/>
    <property type="evidence" value="ECO:0007669"/>
    <property type="project" value="UniProtKB-ARBA"/>
</dbReference>
<dbReference type="SUPFAM" id="SSF103473">
    <property type="entry name" value="MFS general substrate transporter"/>
    <property type="match status" value="1"/>
</dbReference>
<feature type="transmembrane region" description="Helical" evidence="7">
    <location>
        <begin position="209"/>
        <end position="228"/>
    </location>
</feature>
<accession>A0A1E3QPD1</accession>
<dbReference type="GeneID" id="30146927"/>
<feature type="transmembrane region" description="Helical" evidence="7">
    <location>
        <begin position="406"/>
        <end position="431"/>
    </location>
</feature>
<dbReference type="InterPro" id="IPR005829">
    <property type="entry name" value="Sugar_transporter_CS"/>
</dbReference>
<evidence type="ECO:0000256" key="2">
    <source>
        <dbReference type="ARBA" id="ARBA00022692"/>
    </source>
</evidence>
<dbReference type="PROSITE" id="PS00216">
    <property type="entry name" value="SUGAR_TRANSPORT_1"/>
    <property type="match status" value="1"/>
</dbReference>
<keyword evidence="3 7" id="KW-1133">Transmembrane helix</keyword>
<evidence type="ECO:0000313" key="10">
    <source>
        <dbReference type="Proteomes" id="UP000094336"/>
    </source>
</evidence>
<name>A0A1E3QPD1_9ASCO</name>
<feature type="transmembrane region" description="Helical" evidence="7">
    <location>
        <begin position="452"/>
        <end position="473"/>
    </location>
</feature>
<evidence type="ECO:0000256" key="4">
    <source>
        <dbReference type="ARBA" id="ARBA00023136"/>
    </source>
</evidence>
<gene>
    <name evidence="9" type="ORF">BABINDRAFT_161912</name>
</gene>
<dbReference type="Gene3D" id="1.20.1250.20">
    <property type="entry name" value="MFS general substrate transporter like domains"/>
    <property type="match status" value="1"/>
</dbReference>
<dbReference type="InterPro" id="IPR020846">
    <property type="entry name" value="MFS_dom"/>
</dbReference>